<evidence type="ECO:0000313" key="3">
    <source>
        <dbReference type="Proteomes" id="UP000003175"/>
    </source>
</evidence>
<keyword evidence="1" id="KW-1133">Transmembrane helix</keyword>
<organism evidence="2 3">
    <name type="scientific">Selenomonas noxia F0398</name>
    <dbReference type="NCBI Taxonomy" id="702437"/>
    <lineage>
        <taxon>Bacteria</taxon>
        <taxon>Bacillati</taxon>
        <taxon>Bacillota</taxon>
        <taxon>Negativicutes</taxon>
        <taxon>Selenomonadales</taxon>
        <taxon>Selenomonadaceae</taxon>
        <taxon>Selenomonas</taxon>
    </lineage>
</organism>
<evidence type="ECO:0000256" key="1">
    <source>
        <dbReference type="SAM" id="Phobius"/>
    </source>
</evidence>
<name>A0ABN0DNF4_9FIRM</name>
<reference evidence="2 3" key="1">
    <citation type="submission" date="2011-08" db="EMBL/GenBank/DDBJ databases">
        <title>The Genome Sequence of Selenomonas noxia F0398.</title>
        <authorList>
            <consortium name="The Broad Institute Genome Sequencing Platform"/>
            <person name="Earl A."/>
            <person name="Ward D."/>
            <person name="Feldgarden M."/>
            <person name="Gevers D."/>
            <person name="Izard J."/>
            <person name="Ganesan A."/>
            <person name="Blanton J.M."/>
            <person name="Baranova O.V."/>
            <person name="Tanner A.C."/>
            <person name="Dewhirst F.E."/>
            <person name="Young S.K."/>
            <person name="Zeng Q."/>
            <person name="Gargeya S."/>
            <person name="Fitzgerald M."/>
            <person name="Haas B."/>
            <person name="Abouelleil A."/>
            <person name="Alvarado L."/>
            <person name="Arachchi H.M."/>
            <person name="Berlin A."/>
            <person name="Brown A."/>
            <person name="Chapman S.B."/>
            <person name="Chen Z."/>
            <person name="Dunbar C."/>
            <person name="Freedman E."/>
            <person name="Gearin G."/>
            <person name="Gellesch M."/>
            <person name="Goldberg J."/>
            <person name="Griggs A."/>
            <person name="Gujja S."/>
            <person name="Heiman D."/>
            <person name="Howarth C."/>
            <person name="Larson L."/>
            <person name="Lui A."/>
            <person name="MacDonald P.J.P."/>
            <person name="Montmayeur A."/>
            <person name="Murphy C."/>
            <person name="Neiman D."/>
            <person name="Pearson M."/>
            <person name="Priest M."/>
            <person name="Roberts A."/>
            <person name="Saif S."/>
            <person name="Shea T."/>
            <person name="Shenoy N."/>
            <person name="Sisk P."/>
            <person name="Stolte C."/>
            <person name="Sykes S."/>
            <person name="Wortman J."/>
            <person name="Nusbaum C."/>
            <person name="Birren B."/>
        </authorList>
    </citation>
    <scope>NUCLEOTIDE SEQUENCE [LARGE SCALE GENOMIC DNA]</scope>
    <source>
        <strain evidence="2 3">F0398</strain>
    </source>
</reference>
<protein>
    <submittedName>
        <fullName evidence="2">Uncharacterized protein</fullName>
    </submittedName>
</protein>
<accession>A0ABN0DNF4</accession>
<keyword evidence="1" id="KW-0472">Membrane</keyword>
<gene>
    <name evidence="2" type="ORF">HMPREF9432_01517</name>
</gene>
<comment type="caution">
    <text evidence="2">The sequence shown here is derived from an EMBL/GenBank/DDBJ whole genome shotgun (WGS) entry which is preliminary data.</text>
</comment>
<dbReference type="Proteomes" id="UP000003175">
    <property type="component" value="Unassembled WGS sequence"/>
</dbReference>
<evidence type="ECO:0000313" key="2">
    <source>
        <dbReference type="EMBL" id="EHG23843.1"/>
    </source>
</evidence>
<proteinExistence type="predicted"/>
<keyword evidence="1" id="KW-0812">Transmembrane</keyword>
<feature type="transmembrane region" description="Helical" evidence="1">
    <location>
        <begin position="12"/>
        <end position="32"/>
    </location>
</feature>
<sequence length="135" mass="15717">MEDINRFLRTNKILLPAVVVLLFTVFWNHTYYPRHQGEDTPARELALVYALNDLKEIQNAPIVSIEEIDVLGGDRKLKIKVRGDMNAAFTEETMRRTGWYDVRREKDIIQGKRTDCFVQVSQGWGSYEILISPLF</sequence>
<dbReference type="EMBL" id="ADGH01000016">
    <property type="protein sequence ID" value="EHG23843.1"/>
    <property type="molecule type" value="Genomic_DNA"/>
</dbReference>
<keyword evidence="3" id="KW-1185">Reference proteome</keyword>